<dbReference type="InterPro" id="IPR003779">
    <property type="entry name" value="CMD-like"/>
</dbReference>
<proteinExistence type="predicted"/>
<organism evidence="2 3">
    <name type="scientific">Pseudooctadecabacter jejudonensis</name>
    <dbReference type="NCBI Taxonomy" id="1391910"/>
    <lineage>
        <taxon>Bacteria</taxon>
        <taxon>Pseudomonadati</taxon>
        <taxon>Pseudomonadota</taxon>
        <taxon>Alphaproteobacteria</taxon>
        <taxon>Rhodobacterales</taxon>
        <taxon>Paracoccaceae</taxon>
        <taxon>Pseudooctadecabacter</taxon>
    </lineage>
</organism>
<dbReference type="SUPFAM" id="SSF69118">
    <property type="entry name" value="AhpD-like"/>
    <property type="match status" value="1"/>
</dbReference>
<name>A0A1Y5T8P9_9RHOB</name>
<gene>
    <name evidence="2" type="ORF">PSJ8397_03077</name>
</gene>
<dbReference type="OrthoDB" id="9801400at2"/>
<keyword evidence="3" id="KW-1185">Reference proteome</keyword>
<evidence type="ECO:0000313" key="3">
    <source>
        <dbReference type="Proteomes" id="UP000193623"/>
    </source>
</evidence>
<evidence type="ECO:0000313" key="2">
    <source>
        <dbReference type="EMBL" id="SLN58429.1"/>
    </source>
</evidence>
<dbReference type="EMBL" id="FWFT01000006">
    <property type="protein sequence ID" value="SLN58429.1"/>
    <property type="molecule type" value="Genomic_DNA"/>
</dbReference>
<feature type="domain" description="Carboxymuconolactone decarboxylase-like" evidence="1">
    <location>
        <begin position="54"/>
        <end position="126"/>
    </location>
</feature>
<dbReference type="Proteomes" id="UP000193623">
    <property type="component" value="Unassembled WGS sequence"/>
</dbReference>
<evidence type="ECO:0000259" key="1">
    <source>
        <dbReference type="Pfam" id="PF02627"/>
    </source>
</evidence>
<accession>A0A1Y5T8P9</accession>
<dbReference type="GO" id="GO:0051920">
    <property type="term" value="F:peroxiredoxin activity"/>
    <property type="evidence" value="ECO:0007669"/>
    <property type="project" value="InterPro"/>
</dbReference>
<dbReference type="Gene3D" id="1.20.1290.10">
    <property type="entry name" value="AhpD-like"/>
    <property type="match status" value="1"/>
</dbReference>
<reference evidence="2 3" key="1">
    <citation type="submission" date="2017-03" db="EMBL/GenBank/DDBJ databases">
        <authorList>
            <person name="Afonso C.L."/>
            <person name="Miller P.J."/>
            <person name="Scott M.A."/>
            <person name="Spackman E."/>
            <person name="Goraichik I."/>
            <person name="Dimitrov K.M."/>
            <person name="Suarez D.L."/>
            <person name="Swayne D.E."/>
        </authorList>
    </citation>
    <scope>NUCLEOTIDE SEQUENCE [LARGE SCALE GENOMIC DNA]</scope>
    <source>
        <strain evidence="2 3">CECT 8397</strain>
    </source>
</reference>
<dbReference type="Pfam" id="PF02627">
    <property type="entry name" value="CMD"/>
    <property type="match status" value="1"/>
</dbReference>
<dbReference type="InterPro" id="IPR029032">
    <property type="entry name" value="AhpD-like"/>
</dbReference>
<sequence>MSDQGTPFDAWMKAGQDWAKSLSPEFADVMAKSMKGVEDLMPTMPKDVMDTFMGKGINAEGLDAKTRLLLTLQGLVIQGAVAEPQIKLTVRHAIEAGATQIEITETIALAGMFGGAAGMPKALELAGEVFKKDTDT</sequence>
<protein>
    <submittedName>
        <fullName evidence="2">Carboxymuconolactone decarboxylase family protein</fullName>
    </submittedName>
</protein>
<dbReference type="AlphaFoldDB" id="A0A1Y5T8P9"/>
<dbReference type="RefSeq" id="WP_085865470.1">
    <property type="nucleotide sequence ID" value="NZ_FWFT01000006.1"/>
</dbReference>